<evidence type="ECO:0000256" key="15">
    <source>
        <dbReference type="PIRSR" id="PIRSR603187-1"/>
    </source>
</evidence>
<dbReference type="STRING" id="1547922.ISF6_3368"/>
<dbReference type="CDD" id="cd00541">
    <property type="entry name" value="OMPLA"/>
    <property type="match status" value="1"/>
</dbReference>
<gene>
    <name evidence="19" type="ORF">ISF6_3368</name>
</gene>
<evidence type="ECO:0000313" key="19">
    <source>
        <dbReference type="EMBL" id="GAP37513.1"/>
    </source>
</evidence>
<evidence type="ECO:0000256" key="10">
    <source>
        <dbReference type="ARBA" id="ARBA00022837"/>
    </source>
</evidence>
<comment type="subcellular location">
    <subcellularLocation>
        <location evidence="17">Cell outer membrane</location>
        <topology evidence="17">Multi-pass membrane protein</topology>
    </subcellularLocation>
    <text evidence="17">One of the very few enzymes located there.</text>
</comment>
<feature type="binding site" description="in dimeric form" evidence="16">
    <location>
        <position position="307"/>
    </location>
    <ligand>
        <name>Ca(2+)</name>
        <dbReference type="ChEBI" id="CHEBI:29108"/>
        <label>1</label>
    </ligand>
</feature>
<evidence type="ECO:0000256" key="2">
    <source>
        <dbReference type="ARBA" id="ARBA00001604"/>
    </source>
</evidence>
<keyword evidence="13" id="KW-0472">Membrane</keyword>
<comment type="function">
    <text evidence="17">Hydrolysis of phosphatidylcholine with phospholipase A2 (EC 3.1.1.4) and phospholipase A1 (EC 3.1.1.32) activities.</text>
</comment>
<comment type="subunit">
    <text evidence="4 17">Homodimer; dimerization is reversible, and the dimeric form is the active one.</text>
</comment>
<keyword evidence="14 17" id="KW-0998">Cell outer membrane</keyword>
<dbReference type="AlphaFoldDB" id="A0A0K8P4C6"/>
<evidence type="ECO:0000256" key="8">
    <source>
        <dbReference type="ARBA" id="ARBA00022729"/>
    </source>
</evidence>
<dbReference type="GO" id="GO:0009279">
    <property type="term" value="C:cell outer membrane"/>
    <property type="evidence" value="ECO:0007669"/>
    <property type="project" value="UniProtKB-SubCell"/>
</dbReference>
<dbReference type="GO" id="GO:0008970">
    <property type="term" value="F:phospholipase A1 activity"/>
    <property type="evidence" value="ECO:0007669"/>
    <property type="project" value="UniProtKB-EC"/>
</dbReference>
<evidence type="ECO:0000313" key="20">
    <source>
        <dbReference type="Proteomes" id="UP000037660"/>
    </source>
</evidence>
<feature type="compositionally biased region" description="Low complexity" evidence="18">
    <location>
        <begin position="113"/>
        <end position="126"/>
    </location>
</feature>
<dbReference type="EC" id="3.1.1.32" evidence="17"/>
<evidence type="ECO:0000256" key="4">
    <source>
        <dbReference type="ARBA" id="ARBA00011702"/>
    </source>
</evidence>
<keyword evidence="5" id="KW-1134">Transmembrane beta strand</keyword>
<dbReference type="EMBL" id="BBYR01000048">
    <property type="protein sequence ID" value="GAP37513.1"/>
    <property type="molecule type" value="Genomic_DNA"/>
</dbReference>
<sequence length="431" mass="45978">MSAASRLDGAGSAAGRARRSRNAAQLPHGAGAPHPAVALALAAAVAPWLVGAARAADAAPPPAAAAASAAAGAAAPADPRLTECAAIGPAADRLACYDRLAGRAPEEPPAQTPPVAAGAASPDPAVSAASAASPAATSALAPKGVPVPAAAAVPAGRGSLLSKYWELDAADQRGTFNFVGYRPSYVLPIHVTSRINRQPQSPTQAAVLLPDYRPLEAKFQISLRTKVVQDAGLPGGDLWLAFTQQAMWQIWNSKDSKPFRNTDYEPEAIYVVPTPAAWRDNLPGGWRWEFTQFGLAHQSNGQSDPLSRSWNRVYLGAGFERGDWSLVTRFKHRLGERLESDNNPDLVTWRGRAEFQLNWASGPATASLLYRTTLRDGRTGALQFEWTYPVLPSQPNGLRWFVQVFHGYGETLTDYNFRQTSFGAGVTFMQF</sequence>
<dbReference type="GO" id="GO:0004623">
    <property type="term" value="F:phospholipase A2 activity"/>
    <property type="evidence" value="ECO:0007669"/>
    <property type="project" value="UniProtKB-EC"/>
</dbReference>
<comment type="catalytic activity">
    <reaction evidence="1 17">
        <text>a 1,2-diacyl-sn-glycero-3-phosphocholine + H2O = a 2-acyl-sn-glycero-3-phosphocholine + a fatty acid + H(+)</text>
        <dbReference type="Rhea" id="RHEA:18689"/>
        <dbReference type="ChEBI" id="CHEBI:15377"/>
        <dbReference type="ChEBI" id="CHEBI:15378"/>
        <dbReference type="ChEBI" id="CHEBI:28868"/>
        <dbReference type="ChEBI" id="CHEBI:57643"/>
        <dbReference type="ChEBI" id="CHEBI:57875"/>
        <dbReference type="EC" id="3.1.1.32"/>
    </reaction>
</comment>
<dbReference type="GO" id="GO:0046872">
    <property type="term" value="F:metal ion binding"/>
    <property type="evidence" value="ECO:0007669"/>
    <property type="project" value="UniProtKB-KW"/>
</dbReference>
<comment type="cofactor">
    <cofactor evidence="17">
        <name>Ca(2+)</name>
        <dbReference type="ChEBI" id="CHEBI:29108"/>
    </cofactor>
    <text evidence="17">Binds 1 Ca(2+) ion per monomer. In the dimeric form the Ca(2+) is bound by different amino acids with binding of each Ca(2+) shared with ligands coming from each monomer. The Ca(2+) ion may have a role in catalysis.</text>
</comment>
<feature type="active site" description="Proton acceptor" evidence="15">
    <location>
        <position position="297"/>
    </location>
</feature>
<protein>
    <recommendedName>
        <fullName evidence="17">Phospholipase A1</fullName>
        <ecNumber evidence="17">3.1.1.32</ecNumber>
        <ecNumber evidence="17">3.1.1.4</ecNumber>
    </recommendedName>
    <alternativeName>
        <fullName evidence="17">Phosphatidylcholine 1-acylhydrolase</fullName>
    </alternativeName>
</protein>
<feature type="binding site" description="in dimeric form" evidence="16">
    <location>
        <position position="256"/>
    </location>
    <ligand>
        <name>Ca(2+)</name>
        <dbReference type="ChEBI" id="CHEBI:29108"/>
        <label>1</label>
    </ligand>
</feature>
<keyword evidence="9 17" id="KW-0378">Hydrolase</keyword>
<dbReference type="RefSeq" id="WP_231638191.1">
    <property type="nucleotide sequence ID" value="NZ_BBYR01000048.1"/>
</dbReference>
<dbReference type="InterPro" id="IPR036541">
    <property type="entry name" value="PLipase_A1_sf"/>
</dbReference>
<dbReference type="InterPro" id="IPR003187">
    <property type="entry name" value="PLipase_A1"/>
</dbReference>
<feature type="region of interest" description="Disordered" evidence="18">
    <location>
        <begin position="1"/>
        <end position="31"/>
    </location>
</feature>
<dbReference type="Pfam" id="PF02253">
    <property type="entry name" value="PLA1"/>
    <property type="match status" value="1"/>
</dbReference>
<accession>A0A0K8P4C6</accession>
<dbReference type="GO" id="GO:0016042">
    <property type="term" value="P:lipid catabolic process"/>
    <property type="evidence" value="ECO:0007669"/>
    <property type="project" value="UniProtKB-KW"/>
</dbReference>
<keyword evidence="7 16" id="KW-0479">Metal-binding</keyword>
<evidence type="ECO:0000256" key="16">
    <source>
        <dbReference type="PIRSR" id="PIRSR603187-2"/>
    </source>
</evidence>
<dbReference type="Gene3D" id="2.40.230.10">
    <property type="entry name" value="Phospholipase A1"/>
    <property type="match status" value="1"/>
</dbReference>
<keyword evidence="6" id="KW-0812">Transmembrane</keyword>
<evidence type="ECO:0000256" key="14">
    <source>
        <dbReference type="ARBA" id="ARBA00023237"/>
    </source>
</evidence>
<dbReference type="PANTHER" id="PTHR40457">
    <property type="entry name" value="PHOSPHOLIPASE A1"/>
    <property type="match status" value="1"/>
</dbReference>
<evidence type="ECO:0000256" key="13">
    <source>
        <dbReference type="ARBA" id="ARBA00023136"/>
    </source>
</evidence>
<feature type="active site" description="Nucleophile" evidence="15">
    <location>
        <position position="299"/>
    </location>
</feature>
<evidence type="ECO:0000256" key="12">
    <source>
        <dbReference type="ARBA" id="ARBA00023098"/>
    </source>
</evidence>
<keyword evidence="20" id="KW-1185">Reference proteome</keyword>
<evidence type="ECO:0000256" key="9">
    <source>
        <dbReference type="ARBA" id="ARBA00022801"/>
    </source>
</evidence>
<dbReference type="SUPFAM" id="SSF56931">
    <property type="entry name" value="Outer membrane phospholipase A (OMPLA)"/>
    <property type="match status" value="1"/>
</dbReference>
<comment type="similarity">
    <text evidence="3 17">Belongs to the phospholipase A1 family.</text>
</comment>
<comment type="caution">
    <text evidence="19">The sequence shown here is derived from an EMBL/GenBank/DDBJ whole genome shotgun (WGS) entry which is preliminary data.</text>
</comment>
<evidence type="ECO:0000256" key="18">
    <source>
        <dbReference type="SAM" id="MobiDB-lite"/>
    </source>
</evidence>
<evidence type="ECO:0000256" key="17">
    <source>
        <dbReference type="RuleBase" id="RU366027"/>
    </source>
</evidence>
<evidence type="ECO:0000256" key="5">
    <source>
        <dbReference type="ARBA" id="ARBA00022452"/>
    </source>
</evidence>
<proteinExistence type="inferred from homology"/>
<feature type="compositionally biased region" description="Low complexity" evidence="18">
    <location>
        <begin position="22"/>
        <end position="31"/>
    </location>
</feature>
<dbReference type="EC" id="3.1.1.4" evidence="17"/>
<reference evidence="20" key="1">
    <citation type="submission" date="2015-07" db="EMBL/GenBank/DDBJ databases">
        <title>Discovery of a poly(ethylene terephthalate assimilation.</title>
        <authorList>
            <person name="Yoshida S."/>
            <person name="Hiraga K."/>
            <person name="Takehana T."/>
            <person name="Taniguchi I."/>
            <person name="Yamaji H."/>
            <person name="Maeda Y."/>
            <person name="Toyohara K."/>
            <person name="Miyamoto K."/>
            <person name="Kimura Y."/>
            <person name="Oda K."/>
        </authorList>
    </citation>
    <scope>NUCLEOTIDE SEQUENCE [LARGE SCALE GENOMIC DNA]</scope>
    <source>
        <strain evidence="20">NBRC 110686 / TISTR 2288 / 201-F6</strain>
    </source>
</reference>
<evidence type="ECO:0000256" key="11">
    <source>
        <dbReference type="ARBA" id="ARBA00022963"/>
    </source>
</evidence>
<evidence type="ECO:0000256" key="6">
    <source>
        <dbReference type="ARBA" id="ARBA00022692"/>
    </source>
</evidence>
<evidence type="ECO:0000256" key="1">
    <source>
        <dbReference type="ARBA" id="ARBA00000111"/>
    </source>
</evidence>
<name>A0A0K8P4C6_PISS1</name>
<organism evidence="19 20">
    <name type="scientific">Piscinibacter sakaiensis</name>
    <name type="common">Ideonella sakaiensis</name>
    <dbReference type="NCBI Taxonomy" id="1547922"/>
    <lineage>
        <taxon>Bacteria</taxon>
        <taxon>Pseudomonadati</taxon>
        <taxon>Pseudomonadota</taxon>
        <taxon>Betaproteobacteria</taxon>
        <taxon>Burkholderiales</taxon>
        <taxon>Sphaerotilaceae</taxon>
        <taxon>Piscinibacter</taxon>
    </lineage>
</organism>
<keyword evidence="11 17" id="KW-0442">Lipid degradation</keyword>
<comment type="catalytic activity">
    <reaction evidence="2 17">
        <text>a 1,2-diacyl-sn-glycero-3-phosphocholine + H2O = a 1-acyl-sn-glycero-3-phosphocholine + a fatty acid + H(+)</text>
        <dbReference type="Rhea" id="RHEA:15801"/>
        <dbReference type="ChEBI" id="CHEBI:15377"/>
        <dbReference type="ChEBI" id="CHEBI:15378"/>
        <dbReference type="ChEBI" id="CHEBI:28868"/>
        <dbReference type="ChEBI" id="CHEBI:57643"/>
        <dbReference type="ChEBI" id="CHEBI:58168"/>
        <dbReference type="EC" id="3.1.1.4"/>
    </reaction>
</comment>
<reference evidence="19 20" key="2">
    <citation type="journal article" date="2016" name="Science">
        <title>A bacterium that degrades and assimilates poly(ethylene terephthalate).</title>
        <authorList>
            <person name="Yoshida S."/>
            <person name="Hiraga K."/>
            <person name="Takehana T."/>
            <person name="Taniguchi I."/>
            <person name="Yamaji H."/>
            <person name="Maeda Y."/>
            <person name="Toyohara K."/>
            <person name="Miyamoto K."/>
            <person name="Kimura Y."/>
            <person name="Oda K."/>
        </authorList>
    </citation>
    <scope>NUCLEOTIDE SEQUENCE [LARGE SCALE GENOMIC DNA]</scope>
    <source>
        <strain evidence="20">NBRC 110686 / TISTR 2288 / 201-F6</strain>
    </source>
</reference>
<keyword evidence="8" id="KW-0732">Signal</keyword>
<evidence type="ECO:0000256" key="3">
    <source>
        <dbReference type="ARBA" id="ARBA00010525"/>
    </source>
</evidence>
<dbReference type="Proteomes" id="UP000037660">
    <property type="component" value="Unassembled WGS sequence"/>
</dbReference>
<evidence type="ECO:0000256" key="7">
    <source>
        <dbReference type="ARBA" id="ARBA00022723"/>
    </source>
</evidence>
<dbReference type="PANTHER" id="PTHR40457:SF1">
    <property type="entry name" value="PHOSPHOLIPASE A1"/>
    <property type="match status" value="1"/>
</dbReference>
<dbReference type="PRINTS" id="PR01486">
    <property type="entry name" value="PHPHLIPASEA1"/>
</dbReference>
<keyword evidence="12 17" id="KW-0443">Lipid metabolism</keyword>
<keyword evidence="10 16" id="KW-0106">Calcium</keyword>
<feature type="region of interest" description="Disordered" evidence="18">
    <location>
        <begin position="103"/>
        <end position="126"/>
    </location>
</feature>
<feature type="compositionally biased region" description="Low complexity" evidence="18">
    <location>
        <begin position="1"/>
        <end position="15"/>
    </location>
</feature>